<feature type="region of interest" description="Disordered" evidence="1">
    <location>
        <begin position="622"/>
        <end position="645"/>
    </location>
</feature>
<evidence type="ECO:0000256" key="1">
    <source>
        <dbReference type="SAM" id="MobiDB-lite"/>
    </source>
</evidence>
<feature type="compositionally biased region" description="Polar residues" evidence="1">
    <location>
        <begin position="1136"/>
        <end position="1147"/>
    </location>
</feature>
<evidence type="ECO:0000313" key="3">
    <source>
        <dbReference type="EMBL" id="KAF5402247.1"/>
    </source>
</evidence>
<gene>
    <name evidence="3" type="ORF">PHET_04505</name>
</gene>
<dbReference type="OrthoDB" id="6250763at2759"/>
<feature type="compositionally biased region" description="Low complexity" evidence="1">
    <location>
        <begin position="294"/>
        <end position="308"/>
    </location>
</feature>
<dbReference type="SUPFAM" id="SSF55785">
    <property type="entry name" value="PYP-like sensor domain (PAS domain)"/>
    <property type="match status" value="1"/>
</dbReference>
<dbReference type="EMBL" id="LUCH01001932">
    <property type="protein sequence ID" value="KAF5402247.1"/>
    <property type="molecule type" value="Genomic_DNA"/>
</dbReference>
<name>A0A8J4X0Q3_9TREM</name>
<evidence type="ECO:0000259" key="2">
    <source>
        <dbReference type="PROSITE" id="PS50112"/>
    </source>
</evidence>
<feature type="non-terminal residue" evidence="3">
    <location>
        <position position="1196"/>
    </location>
</feature>
<sequence>PRKTKVESVLAHEVLCQAVHSFSATPSSANSYLPCIDNEKAYDFSKQSHTNSLDGLPACDKQLSARREKSRIAAKNRRQRENLALVKLRLTLPIQPYRSPELVARKVNNVHRSRAAPTSTSHTTPQTDTCALYAVSNYRTANTVSRQQQLAAPEFEKAVTVRLAGSALCLYNWLYPEHLHSFSLDNTVHTVGPDFHAIMASEFGPQPPCSSSTASISLTSKSLILLIVDVVENTVVFAPPSYSRLIGLPWNSIIGLQSSELRYRQCAVLSSSNQLPGQWSAKSSASKSLTSCASASSRSPSPCSNASLISHQSTERHVSTPIVGPATSPMLLRTRHCSANAVVQRPAAFWWPVAPSGRSIPLISLLPAEPVLTTPCLTGDDLSGGDVSDRPPLSDTVLGLKQDMCPTESINAYAICWANLILPQRSFDIYGARTVFRCDETPLSLPRPSASSTCIDYPTSDSLETISNGTLRMFLLNPVPLFPSISMLTGASDQLDSSTTQNPLCLLETNNQNSTANILVGSYADLASAPQSYHFPDTLDFADAQSSFLTALGWTQSDLVGCTLLDLIHPDDLLSVSDALSSVTESQPVVTPIHRLRSGASTYRWSRLLCYLLKRSTDGLWTDSKSTGSPNFRCSSESGALHPDSRSSVDHDSFLRSCLPKNDLATTTLPHNMMASINTDYNAHPSPSCYSSAGVSTKMWVLVCCHQFVHLSDLSAHTTRKKWSVVQSSAANGVHSTIVVRASHSQSDEGCAASTWSPNLKPIQVFGGSSHEDCTTVDYGQRTSVGNSTNLKRLLTHVDSHFNVTVSSLPTLICTHAGVTTMHDAITSCRSRKSHTDSHQPDAAYPGCPNANQTDLLFTLDGLPTGLSDAADEYTMDTDIELTNLDTVDYDYSASADTPAQCDSKMSATLLTGLPLINAKTKADSGKDEERNKLEMDKMLKLSGCHRYESMTNLDWVCCCHPVKQAPSIDPETSCLNMCTTLSQLYGFDAEAGNNIQTPCSTSKLSIDNSFSAISETNVEDSIHLSVPCYPFTPTATTRSWEDCTNQLLPQAEVICVNRPSSCGPYDEVEVEDVDSGSGTVDHAYKPFDWSSNRPRTSTISWDFDARLRTVVPQSSPLQPRLIDTHCSPHTPRPSTPVTESPVRTTTWWSSGDDSRITAAVCTVDSAYQSNLPTFCDYAPTFLAMHDSVKACNMSS</sequence>
<proteinExistence type="predicted"/>
<dbReference type="InterPro" id="IPR035965">
    <property type="entry name" value="PAS-like_dom_sf"/>
</dbReference>
<feature type="domain" description="PAS" evidence="2">
    <location>
        <begin position="552"/>
        <end position="587"/>
    </location>
</feature>
<organism evidence="3 4">
    <name type="scientific">Paragonimus heterotremus</name>
    <dbReference type="NCBI Taxonomy" id="100268"/>
    <lineage>
        <taxon>Eukaryota</taxon>
        <taxon>Metazoa</taxon>
        <taxon>Spiralia</taxon>
        <taxon>Lophotrochozoa</taxon>
        <taxon>Platyhelminthes</taxon>
        <taxon>Trematoda</taxon>
        <taxon>Digenea</taxon>
        <taxon>Plagiorchiida</taxon>
        <taxon>Troglotremata</taxon>
        <taxon>Troglotrematidae</taxon>
        <taxon>Paragonimus</taxon>
    </lineage>
</organism>
<reference evidence="3" key="1">
    <citation type="submission" date="2019-05" db="EMBL/GenBank/DDBJ databases">
        <title>Annotation for the trematode Paragonimus heterotremus.</title>
        <authorList>
            <person name="Choi Y.-J."/>
        </authorList>
    </citation>
    <scope>NUCLEOTIDE SEQUENCE</scope>
    <source>
        <strain evidence="3">LC</strain>
    </source>
</reference>
<dbReference type="Proteomes" id="UP000748531">
    <property type="component" value="Unassembled WGS sequence"/>
</dbReference>
<feature type="compositionally biased region" description="Polar residues" evidence="1">
    <location>
        <begin position="623"/>
        <end position="638"/>
    </location>
</feature>
<feature type="region of interest" description="Disordered" evidence="1">
    <location>
        <begin position="1125"/>
        <end position="1147"/>
    </location>
</feature>
<dbReference type="Gene3D" id="3.30.450.20">
    <property type="entry name" value="PAS domain"/>
    <property type="match status" value="1"/>
</dbReference>
<evidence type="ECO:0000313" key="4">
    <source>
        <dbReference type="Proteomes" id="UP000748531"/>
    </source>
</evidence>
<keyword evidence="4" id="KW-1185">Reference proteome</keyword>
<dbReference type="AlphaFoldDB" id="A0A8J4X0Q3"/>
<dbReference type="InterPro" id="IPR000014">
    <property type="entry name" value="PAS"/>
</dbReference>
<accession>A0A8J4X0Q3</accession>
<comment type="caution">
    <text evidence="3">The sequence shown here is derived from an EMBL/GenBank/DDBJ whole genome shotgun (WGS) entry which is preliminary data.</text>
</comment>
<protein>
    <recommendedName>
        <fullName evidence="2">PAS domain-containing protein</fullName>
    </recommendedName>
</protein>
<dbReference type="PROSITE" id="PS50112">
    <property type="entry name" value="PAS"/>
    <property type="match status" value="1"/>
</dbReference>
<feature type="region of interest" description="Disordered" evidence="1">
    <location>
        <begin position="294"/>
        <end position="314"/>
    </location>
</feature>
<dbReference type="CDD" id="cd00130">
    <property type="entry name" value="PAS"/>
    <property type="match status" value="1"/>
</dbReference>